<dbReference type="EMBL" id="HG916765">
    <property type="protein sequence ID" value="CDM22952.1"/>
    <property type="molecule type" value="Genomic_DNA"/>
</dbReference>
<sequence>MCSAHGDPVEPAPAKGVSRPCPPPPAQDGDGRRLKKESRAWRRGRDPSDSAAAPVQRPSGKSGL</sequence>
<feature type="region of interest" description="Disordered" evidence="1">
    <location>
        <begin position="1"/>
        <end position="64"/>
    </location>
</feature>
<evidence type="ECO:0000313" key="3">
    <source>
        <dbReference type="Proteomes" id="UP000019805"/>
    </source>
</evidence>
<organism evidence="2 3">
    <name type="scientific">Castellaniella defragrans (strain DSM 12143 / CCUG 39792 / 65Phen)</name>
    <name type="common">Alcaligenes defragrans</name>
    <dbReference type="NCBI Taxonomy" id="1437824"/>
    <lineage>
        <taxon>Bacteria</taxon>
        <taxon>Pseudomonadati</taxon>
        <taxon>Pseudomonadota</taxon>
        <taxon>Betaproteobacteria</taxon>
        <taxon>Burkholderiales</taxon>
        <taxon>Alcaligenaceae</taxon>
        <taxon>Castellaniella</taxon>
    </lineage>
</organism>
<name>W8X0Y9_CASD6</name>
<dbReference type="AlphaFoldDB" id="W8X0Y9"/>
<dbReference type="Proteomes" id="UP000019805">
    <property type="component" value="Chromosome"/>
</dbReference>
<evidence type="ECO:0000313" key="2">
    <source>
        <dbReference type="EMBL" id="CDM22952.1"/>
    </source>
</evidence>
<proteinExistence type="predicted"/>
<feature type="compositionally biased region" description="Basic and acidic residues" evidence="1">
    <location>
        <begin position="29"/>
        <end position="48"/>
    </location>
</feature>
<reference evidence="2 3" key="1">
    <citation type="journal article" date="2014" name="BMC Microbiol.">
        <title>The oxygen-independent metabolism of cyclic monoterpenes in Castellaniella defragrans 65Phen.</title>
        <authorList>
            <person name="Petasch J."/>
            <person name="Disch E.M."/>
            <person name="Markert S."/>
            <person name="Becher D."/>
            <person name="Schweder T."/>
            <person name="Huttel B."/>
            <person name="Reinhardt R."/>
            <person name="Harder J."/>
        </authorList>
    </citation>
    <scope>NUCLEOTIDE SEQUENCE [LARGE SCALE GENOMIC DNA]</scope>
    <source>
        <strain evidence="2">65Phen</strain>
    </source>
</reference>
<gene>
    <name evidence="2" type="ORF">BN940_02381</name>
</gene>
<dbReference type="HOGENOM" id="CLU_2859461_0_0_4"/>
<keyword evidence="3" id="KW-1185">Reference proteome</keyword>
<accession>W8X0Y9</accession>
<dbReference type="STRING" id="1437824.BN940_02381"/>
<protein>
    <submittedName>
        <fullName evidence="2">Uncharacterized protein</fullName>
    </submittedName>
</protein>
<evidence type="ECO:0000256" key="1">
    <source>
        <dbReference type="SAM" id="MobiDB-lite"/>
    </source>
</evidence>
<dbReference type="KEGG" id="cdn:BN940_02381"/>